<evidence type="ECO:0000313" key="11">
    <source>
        <dbReference type="EMBL" id="OUD14113.1"/>
    </source>
</evidence>
<feature type="domain" description="Aminotransferase class I/classII large" evidence="10">
    <location>
        <begin position="37"/>
        <end position="359"/>
    </location>
</feature>
<dbReference type="RefSeq" id="WP_086487897.1">
    <property type="nucleotide sequence ID" value="NZ_MSLT01000012.1"/>
</dbReference>
<keyword evidence="12" id="KW-1185">Reference proteome</keyword>
<comment type="catalytic activity">
    <reaction evidence="8 9">
        <text>L-histidinol phosphate + 2-oxoglutarate = 3-(imidazol-4-yl)-2-oxopropyl phosphate + L-glutamate</text>
        <dbReference type="Rhea" id="RHEA:23744"/>
        <dbReference type="ChEBI" id="CHEBI:16810"/>
        <dbReference type="ChEBI" id="CHEBI:29985"/>
        <dbReference type="ChEBI" id="CHEBI:57766"/>
        <dbReference type="ChEBI" id="CHEBI:57980"/>
        <dbReference type="EC" id="2.6.1.9"/>
    </reaction>
</comment>
<dbReference type="InterPro" id="IPR015421">
    <property type="entry name" value="PyrdxlP-dep_Trfase_major"/>
</dbReference>
<comment type="similarity">
    <text evidence="3 9">Belongs to the class-II pyridoxal-phosphate-dependent aminotransferase family. Histidinol-phosphate aminotransferase subfamily.</text>
</comment>
<dbReference type="NCBIfam" id="TIGR01141">
    <property type="entry name" value="hisC"/>
    <property type="match status" value="1"/>
</dbReference>
<proteinExistence type="inferred from homology"/>
<name>A0A251X8W1_9GAMM</name>
<evidence type="ECO:0000313" key="12">
    <source>
        <dbReference type="Proteomes" id="UP000194798"/>
    </source>
</evidence>
<dbReference type="PROSITE" id="PS00599">
    <property type="entry name" value="AA_TRANSFER_CLASS_2"/>
    <property type="match status" value="1"/>
</dbReference>
<comment type="cofactor">
    <cofactor evidence="1 9">
        <name>pyridoxal 5'-phosphate</name>
        <dbReference type="ChEBI" id="CHEBI:597326"/>
    </cofactor>
</comment>
<comment type="subunit">
    <text evidence="4 9">Homodimer.</text>
</comment>
<dbReference type="InterPro" id="IPR015424">
    <property type="entry name" value="PyrdxlP-dep_Trfase"/>
</dbReference>
<evidence type="ECO:0000256" key="5">
    <source>
        <dbReference type="ARBA" id="ARBA00022576"/>
    </source>
</evidence>
<dbReference type="GO" id="GO:0000105">
    <property type="term" value="P:L-histidine biosynthetic process"/>
    <property type="evidence" value="ECO:0007669"/>
    <property type="project" value="UniProtKB-UniRule"/>
</dbReference>
<dbReference type="InterPro" id="IPR001917">
    <property type="entry name" value="Aminotrans_II_pyridoxalP_BS"/>
</dbReference>
<gene>
    <name evidence="9" type="primary">hisC</name>
    <name evidence="11" type="ORF">TPSD3_07175</name>
</gene>
<dbReference type="UniPathway" id="UPA00031">
    <property type="reaction ID" value="UER00012"/>
</dbReference>
<evidence type="ECO:0000256" key="9">
    <source>
        <dbReference type="HAMAP-Rule" id="MF_01023"/>
    </source>
</evidence>
<evidence type="ECO:0000256" key="2">
    <source>
        <dbReference type="ARBA" id="ARBA00005011"/>
    </source>
</evidence>
<dbReference type="InterPro" id="IPR004839">
    <property type="entry name" value="Aminotransferase_I/II_large"/>
</dbReference>
<dbReference type="OrthoDB" id="9813612at2"/>
<dbReference type="GO" id="GO:0004400">
    <property type="term" value="F:histidinol-phosphate transaminase activity"/>
    <property type="evidence" value="ECO:0007669"/>
    <property type="project" value="UniProtKB-UniRule"/>
</dbReference>
<protein>
    <recommendedName>
        <fullName evidence="9">Histidinol-phosphate aminotransferase</fullName>
        <ecNumber evidence="9">2.6.1.9</ecNumber>
    </recommendedName>
    <alternativeName>
        <fullName evidence="9">Imidazole acetol-phosphate transaminase</fullName>
    </alternativeName>
</protein>
<evidence type="ECO:0000256" key="1">
    <source>
        <dbReference type="ARBA" id="ARBA00001933"/>
    </source>
</evidence>
<evidence type="ECO:0000256" key="7">
    <source>
        <dbReference type="ARBA" id="ARBA00022898"/>
    </source>
</evidence>
<dbReference type="Gene3D" id="3.90.1150.10">
    <property type="entry name" value="Aspartate Aminotransferase, domain 1"/>
    <property type="match status" value="1"/>
</dbReference>
<dbReference type="HAMAP" id="MF_01023">
    <property type="entry name" value="HisC_aminotrans_2"/>
    <property type="match status" value="1"/>
</dbReference>
<keyword evidence="5 9" id="KW-0032">Aminotransferase</keyword>
<evidence type="ECO:0000256" key="4">
    <source>
        <dbReference type="ARBA" id="ARBA00011738"/>
    </source>
</evidence>
<sequence length="368" mass="40655">MTSCDYLQLAAPGVRALQPYQPGKPIEELEREYGIKNIIKLASNENPLGTPESVTKAITQQLPFIARYPDGNGFDLKQRLARKYGVDTAMITLGNGSNDVLELIARAFVTTEHSVIYSQYAFAVYPLVTQAIGAKAIVTPARDWGHDLLAMQNAVRNDTRLIFIANPNNPTGTSLNSADLKQFLTHIPESVLVVLDEAYCEYSTPSQTNDSLSWLATHPNLIICRTFSKAYGLAGLRVGYALLHPDVANVLNRVRQPFNVNSLALMAAETVLDDSAFLQQSVTVNQQGMQWLMAQFEQHQISYIPSAGNFITIDLKQAALPIYEALLRQGVIVRPIGAYQMPNHLRISIGLATENARFMEALLSILQH</sequence>
<dbReference type="PANTHER" id="PTHR43643:SF3">
    <property type="entry name" value="HISTIDINOL-PHOSPHATE AMINOTRANSFERASE"/>
    <property type="match status" value="1"/>
</dbReference>
<accession>A0A251X8W1</accession>
<dbReference type="PANTHER" id="PTHR43643">
    <property type="entry name" value="HISTIDINOL-PHOSPHATE AMINOTRANSFERASE 2"/>
    <property type="match status" value="1"/>
</dbReference>
<evidence type="ECO:0000256" key="8">
    <source>
        <dbReference type="ARBA" id="ARBA00047481"/>
    </source>
</evidence>
<dbReference type="InterPro" id="IPR005861">
    <property type="entry name" value="HisP_aminotrans"/>
</dbReference>
<evidence type="ECO:0000256" key="3">
    <source>
        <dbReference type="ARBA" id="ARBA00007970"/>
    </source>
</evidence>
<dbReference type="Pfam" id="PF00155">
    <property type="entry name" value="Aminotran_1_2"/>
    <property type="match status" value="1"/>
</dbReference>
<dbReference type="Gene3D" id="3.40.640.10">
    <property type="entry name" value="Type I PLP-dependent aspartate aminotransferase-like (Major domain)"/>
    <property type="match status" value="1"/>
</dbReference>
<reference evidence="11 12" key="1">
    <citation type="submission" date="2016-12" db="EMBL/GenBank/DDBJ databases">
        <title>Thioflexothrix psekupsii D3 genome sequencing and assembly.</title>
        <authorList>
            <person name="Fomenkov A."/>
            <person name="Vincze T."/>
            <person name="Grabovich M."/>
            <person name="Anton B.P."/>
            <person name="Dubinina G."/>
            <person name="Orlova M."/>
            <person name="Belousova E."/>
            <person name="Roberts R.J."/>
        </authorList>
    </citation>
    <scope>NUCLEOTIDE SEQUENCE [LARGE SCALE GENOMIC DNA]</scope>
    <source>
        <strain evidence="11">D3</strain>
    </source>
</reference>
<dbReference type="AlphaFoldDB" id="A0A251X8W1"/>
<comment type="caution">
    <text evidence="11">The sequence shown here is derived from an EMBL/GenBank/DDBJ whole genome shotgun (WGS) entry which is preliminary data.</text>
</comment>
<dbReference type="InterPro" id="IPR015422">
    <property type="entry name" value="PyrdxlP-dep_Trfase_small"/>
</dbReference>
<dbReference type="SUPFAM" id="SSF53383">
    <property type="entry name" value="PLP-dependent transferases"/>
    <property type="match status" value="1"/>
</dbReference>
<feature type="modified residue" description="N6-(pyridoxal phosphate)lysine" evidence="9">
    <location>
        <position position="229"/>
    </location>
</feature>
<evidence type="ECO:0000259" key="10">
    <source>
        <dbReference type="Pfam" id="PF00155"/>
    </source>
</evidence>
<keyword evidence="9" id="KW-0368">Histidine biosynthesis</keyword>
<dbReference type="EMBL" id="MSLT01000012">
    <property type="protein sequence ID" value="OUD14113.1"/>
    <property type="molecule type" value="Genomic_DNA"/>
</dbReference>
<dbReference type="GO" id="GO:0030170">
    <property type="term" value="F:pyridoxal phosphate binding"/>
    <property type="evidence" value="ECO:0007669"/>
    <property type="project" value="InterPro"/>
</dbReference>
<dbReference type="EC" id="2.6.1.9" evidence="9"/>
<keyword evidence="9" id="KW-0028">Amino-acid biosynthesis</keyword>
<dbReference type="InterPro" id="IPR050106">
    <property type="entry name" value="HistidinolP_aminotransfase"/>
</dbReference>
<dbReference type="CDD" id="cd00609">
    <property type="entry name" value="AAT_like"/>
    <property type="match status" value="1"/>
</dbReference>
<organism evidence="11 12">
    <name type="scientific">Thioflexithrix psekupsensis</name>
    <dbReference type="NCBI Taxonomy" id="1570016"/>
    <lineage>
        <taxon>Bacteria</taxon>
        <taxon>Pseudomonadati</taxon>
        <taxon>Pseudomonadota</taxon>
        <taxon>Gammaproteobacteria</taxon>
        <taxon>Thiotrichales</taxon>
        <taxon>Thioflexithrix</taxon>
    </lineage>
</organism>
<keyword evidence="6 9" id="KW-0808">Transferase</keyword>
<keyword evidence="7 9" id="KW-0663">Pyridoxal phosphate</keyword>
<dbReference type="Proteomes" id="UP000194798">
    <property type="component" value="Unassembled WGS sequence"/>
</dbReference>
<evidence type="ECO:0000256" key="6">
    <source>
        <dbReference type="ARBA" id="ARBA00022679"/>
    </source>
</evidence>
<comment type="pathway">
    <text evidence="2 9">Amino-acid biosynthesis; L-histidine biosynthesis; L-histidine from 5-phospho-alpha-D-ribose 1-diphosphate: step 7/9.</text>
</comment>